<accession>A0AAJ6LPM2</accession>
<dbReference type="Gene3D" id="3.40.1350.10">
    <property type="match status" value="1"/>
</dbReference>
<dbReference type="InterPro" id="IPR009394">
    <property type="entry name" value="MmcB-like"/>
</dbReference>
<dbReference type="EMBL" id="CP096849">
    <property type="protein sequence ID" value="WMT68033.1"/>
    <property type="molecule type" value="Genomic_DNA"/>
</dbReference>
<dbReference type="InterPro" id="IPR011856">
    <property type="entry name" value="tRNA_endonuc-like_dom_sf"/>
</dbReference>
<dbReference type="GO" id="GO:0003676">
    <property type="term" value="F:nucleic acid binding"/>
    <property type="evidence" value="ECO:0007669"/>
    <property type="project" value="InterPro"/>
</dbReference>
<reference evidence="1 3" key="1">
    <citation type="submission" date="2018-06" db="EMBL/GenBank/DDBJ databases">
        <title>ACT-28, a chromosomally-encoded AmpC with carbapenemase activity from Enterobacter kobei.</title>
        <authorList>
            <person name="Jousset A.B."/>
            <person name="Oueslati S."/>
            <person name="Bernabeu S."/>
            <person name="Takissian J."/>
            <person name="Creton E."/>
            <person name="Vogel A."/>
            <person name="Cotellon G."/>
            <person name="Bonnin R.A."/>
            <person name="Dortet L."/>
            <person name="Naas T."/>
        </authorList>
    </citation>
    <scope>NUCLEOTIDE SEQUENCE [LARGE SCALE GENOMIC DNA]</scope>
    <source>
        <strain evidence="1 3">149H6</strain>
    </source>
</reference>
<name>A0AAJ6LPM2_9ENTR</name>
<proteinExistence type="predicted"/>
<evidence type="ECO:0000313" key="2">
    <source>
        <dbReference type="EMBL" id="WMT68033.1"/>
    </source>
</evidence>
<evidence type="ECO:0000313" key="3">
    <source>
        <dbReference type="Proteomes" id="UP000250603"/>
    </source>
</evidence>
<dbReference type="Proteomes" id="UP000250603">
    <property type="component" value="Unassembled WGS sequence"/>
</dbReference>
<dbReference type="AlphaFoldDB" id="A0AAJ6LPM2"/>
<evidence type="ECO:0000313" key="1">
    <source>
        <dbReference type="EMBL" id="RAY19277.1"/>
    </source>
</evidence>
<keyword evidence="3" id="KW-1185">Reference proteome</keyword>
<dbReference type="RefSeq" id="WP_058660857.1">
    <property type="nucleotide sequence ID" value="NZ_CP032897.1"/>
</dbReference>
<sequence>MFRVDTINKTLIKLKPTNFSELGLRERFDIQEWIEKSPAILGNDLLVIGKEVVLASGKRLDLLCVNKSAALVIVELKRDDSGSSVEWQAIKYASYCSKLFPDEIFKLYAAYLKESEFDAAKKIEEFIDADIELLNEKQHIILVSKEFNSEVISAVLWLREYGIDIQCTRLAPFVDSDGELFIKPETIIPLPEAKDYIERREIKHRAIASTQEDWTGSWFVNVGECKYRTWDDNRQFGFISAGQGKVYSSALNRLAVGDKIYAYMKGCGYVGFGEVTKPAVMIRDFVTDSNVPLLSAGLKAEHPNANSDNEELSEWVVGVRWIKSLPREQAKTFSGIFANQNVVCKLRHEQTLKFVQSEFGQ</sequence>
<gene>
    <name evidence="1" type="ORF">DP181_24175</name>
    <name evidence="2" type="ORF">M2B19_10895</name>
</gene>
<dbReference type="Pfam" id="PF06319">
    <property type="entry name" value="MmcB-like"/>
    <property type="match status" value="1"/>
</dbReference>
<evidence type="ECO:0000313" key="4">
    <source>
        <dbReference type="Proteomes" id="UP001228563"/>
    </source>
</evidence>
<dbReference type="EMBL" id="QMCK01000116">
    <property type="protein sequence ID" value="RAY19277.1"/>
    <property type="molecule type" value="Genomic_DNA"/>
</dbReference>
<organism evidence="2 4">
    <name type="scientific">Enterobacter kobei</name>
    <dbReference type="NCBI Taxonomy" id="208224"/>
    <lineage>
        <taxon>Bacteria</taxon>
        <taxon>Pseudomonadati</taxon>
        <taxon>Pseudomonadota</taxon>
        <taxon>Gammaproteobacteria</taxon>
        <taxon>Enterobacterales</taxon>
        <taxon>Enterobacteriaceae</taxon>
        <taxon>Enterobacter</taxon>
        <taxon>Enterobacter cloacae complex</taxon>
    </lineage>
</organism>
<reference evidence="2" key="2">
    <citation type="submission" date="2022-04" db="EMBL/GenBank/DDBJ databases">
        <title>Co-occurrence of mcr-9 and blaNDM-1 in multidrug-resistant Enterobacter kobei strain isolated from an infant with urinary infection.</title>
        <authorList>
            <person name="Zeng H."/>
        </authorList>
    </citation>
    <scope>NUCLEOTIDE SEQUENCE</scope>
    <source>
        <strain evidence="2">EC1382</strain>
    </source>
</reference>
<dbReference type="Proteomes" id="UP001228563">
    <property type="component" value="Chromosome"/>
</dbReference>
<protein>
    <submittedName>
        <fullName evidence="1">DNA repair protein MmcB-related protein</fullName>
    </submittedName>
    <submittedName>
        <fullName evidence="2">MmcB family DNA repair protein</fullName>
    </submittedName>
</protein>